<comment type="caution">
    <text evidence="5">The sequence shown here is derived from an EMBL/GenBank/DDBJ whole genome shotgun (WGS) entry which is preliminary data.</text>
</comment>
<name>A0A0G1XPG3_9BACT</name>
<dbReference type="PATRIC" id="fig|1618980.3.peg.131"/>
<dbReference type="EMBL" id="LCRI01000005">
    <property type="protein sequence ID" value="KKW33118.1"/>
    <property type="molecule type" value="Genomic_DNA"/>
</dbReference>
<organism evidence="5 6">
    <name type="scientific">Candidatus Uhrbacteria bacterium GW2011_GWA2_53_10</name>
    <dbReference type="NCBI Taxonomy" id="1618980"/>
    <lineage>
        <taxon>Bacteria</taxon>
        <taxon>Candidatus Uhriibacteriota</taxon>
    </lineage>
</organism>
<feature type="binding site" evidence="1">
    <location>
        <position position="79"/>
    </location>
    <ligand>
        <name>ATP</name>
        <dbReference type="ChEBI" id="CHEBI:30616"/>
    </ligand>
</feature>
<dbReference type="PROSITE" id="PS51459">
    <property type="entry name" value="FIDO"/>
    <property type="match status" value="1"/>
</dbReference>
<accession>A0A0G1XPG3</accession>
<sequence>MANPSFKAGIYKQQDQYKSFSPTTINHPFSWSDPRIDVLLEDATRHLAELNAFSHFIPDVDFFIRMHVFKEATTSSRIEGTRTRMDEALLPEDEVDPERKDDWSEVQNYTKSMNFAITELAKIPLSVRLLKDTHKILLSGVRGKHKMPGEIRTSQNWIGGATLKDAVFIPPSPAEVPELLGDLEKFWHNKKIEVPHLIRIAISHYQYETIHPFLDGNGRIGRLLITLYLVDKGMLSKPTLYLSDFFERNKGKYYDALTMVRTSNDIEHWLRFFLVGVAETAKQGTETFRKIIDLREKVEQRIMTMGRRAPIARAFLSNLYSQPIVNSPQVAKWLDITPQSAITLLKVFEQKGILKEMTGFKRNRLFVFSEYMRLFEK</sequence>
<evidence type="ECO:0000259" key="4">
    <source>
        <dbReference type="PROSITE" id="PS51459"/>
    </source>
</evidence>
<dbReference type="Proteomes" id="UP000034711">
    <property type="component" value="Unassembled WGS sequence"/>
</dbReference>
<dbReference type="PIRSF" id="PIRSF038925">
    <property type="entry name" value="AMP-prot_trans"/>
    <property type="match status" value="1"/>
</dbReference>
<reference evidence="5 6" key="1">
    <citation type="journal article" date="2015" name="Nature">
        <title>rRNA introns, odd ribosomes, and small enigmatic genomes across a large radiation of phyla.</title>
        <authorList>
            <person name="Brown C.T."/>
            <person name="Hug L.A."/>
            <person name="Thomas B.C."/>
            <person name="Sharon I."/>
            <person name="Castelle C.J."/>
            <person name="Singh A."/>
            <person name="Wilkins M.J."/>
            <person name="Williams K.H."/>
            <person name="Banfield J.F."/>
        </authorList>
    </citation>
    <scope>NUCLEOTIDE SEQUENCE [LARGE SCALE GENOMIC DNA]</scope>
</reference>
<dbReference type="Pfam" id="PF13784">
    <property type="entry name" value="Fic_N"/>
    <property type="match status" value="1"/>
</dbReference>
<keyword evidence="1" id="KW-0547">Nucleotide-binding</keyword>
<feature type="binding site" evidence="3">
    <location>
        <begin position="253"/>
        <end position="254"/>
    </location>
    <ligand>
        <name>ATP</name>
        <dbReference type="ChEBI" id="CHEBI:30616"/>
    </ligand>
</feature>
<dbReference type="SUPFAM" id="SSF140931">
    <property type="entry name" value="Fic-like"/>
    <property type="match status" value="1"/>
</dbReference>
<dbReference type="InterPro" id="IPR025758">
    <property type="entry name" value="Fic/DOC_N"/>
</dbReference>
<dbReference type="Gene3D" id="1.10.3290.10">
    <property type="entry name" value="Fido-like domain"/>
    <property type="match status" value="1"/>
</dbReference>
<dbReference type="Pfam" id="PF02661">
    <property type="entry name" value="Fic"/>
    <property type="match status" value="1"/>
</dbReference>
<dbReference type="PANTHER" id="PTHR13504">
    <property type="entry name" value="FIDO DOMAIN-CONTAINING PROTEIN DDB_G0283145"/>
    <property type="match status" value="1"/>
</dbReference>
<evidence type="ECO:0000256" key="3">
    <source>
        <dbReference type="PIRSR" id="PIRSR640198-2"/>
    </source>
</evidence>
<dbReference type="InterPro" id="IPR036597">
    <property type="entry name" value="Fido-like_dom_sf"/>
</dbReference>
<evidence type="ECO:0000313" key="5">
    <source>
        <dbReference type="EMBL" id="KKW33118.1"/>
    </source>
</evidence>
<feature type="binding site" evidence="1">
    <location>
        <begin position="216"/>
        <end position="222"/>
    </location>
    <ligand>
        <name>ATP</name>
        <dbReference type="ChEBI" id="CHEBI:30616"/>
    </ligand>
</feature>
<dbReference type="InterPro" id="IPR040198">
    <property type="entry name" value="Fido_containing"/>
</dbReference>
<evidence type="ECO:0000256" key="1">
    <source>
        <dbReference type="PIRSR" id="PIRSR038925-1"/>
    </source>
</evidence>
<dbReference type="AlphaFoldDB" id="A0A0G1XPG3"/>
<dbReference type="GO" id="GO:0005524">
    <property type="term" value="F:ATP binding"/>
    <property type="evidence" value="ECO:0007669"/>
    <property type="project" value="UniProtKB-KW"/>
</dbReference>
<dbReference type="PANTHER" id="PTHR13504:SF38">
    <property type="entry name" value="FIDO DOMAIN-CONTAINING PROTEIN"/>
    <property type="match status" value="1"/>
</dbReference>
<feature type="active site" evidence="2">
    <location>
        <position position="211"/>
    </location>
</feature>
<proteinExistence type="predicted"/>
<feature type="binding site" evidence="1">
    <location>
        <position position="253"/>
    </location>
    <ligand>
        <name>ATP</name>
        <dbReference type="ChEBI" id="CHEBI:30616"/>
    </ligand>
</feature>
<evidence type="ECO:0000256" key="2">
    <source>
        <dbReference type="PIRSR" id="PIRSR640198-1"/>
    </source>
</evidence>
<protein>
    <recommendedName>
        <fullName evidence="4">Fido domain-containing protein</fullName>
    </recommendedName>
</protein>
<feature type="domain" description="Fido" evidence="4">
    <location>
        <begin position="125"/>
        <end position="275"/>
    </location>
</feature>
<keyword evidence="1" id="KW-0067">ATP-binding</keyword>
<feature type="binding site" evidence="3">
    <location>
        <begin position="215"/>
        <end position="222"/>
    </location>
    <ligand>
        <name>ATP</name>
        <dbReference type="ChEBI" id="CHEBI:30616"/>
    </ligand>
</feature>
<feature type="binding site" evidence="1">
    <location>
        <position position="211"/>
    </location>
    <ligand>
        <name>ATP</name>
        <dbReference type="ChEBI" id="CHEBI:30616"/>
    </ligand>
</feature>
<evidence type="ECO:0000313" key="6">
    <source>
        <dbReference type="Proteomes" id="UP000034711"/>
    </source>
</evidence>
<dbReference type="InterPro" id="IPR003812">
    <property type="entry name" value="Fido"/>
</dbReference>
<dbReference type="InterPro" id="IPR026287">
    <property type="entry name" value="SoFic-like"/>
</dbReference>
<gene>
    <name evidence="5" type="ORF">UY77_C0005G0008</name>
</gene>